<organism evidence="6">
    <name type="scientific">Pseudarthrobacter sulfonivorans</name>
    <dbReference type="NCBI Taxonomy" id="121292"/>
    <lineage>
        <taxon>Bacteria</taxon>
        <taxon>Bacillati</taxon>
        <taxon>Actinomycetota</taxon>
        <taxon>Actinomycetes</taxon>
        <taxon>Micrococcales</taxon>
        <taxon>Micrococcaceae</taxon>
        <taxon>Pseudarthrobacter</taxon>
    </lineage>
</organism>
<keyword evidence="3" id="KW-0456">Lyase</keyword>
<dbReference type="InterPro" id="IPR001753">
    <property type="entry name" value="Enoyl-CoA_hydra/iso"/>
</dbReference>
<dbReference type="GO" id="GO:0004300">
    <property type="term" value="F:enoyl-CoA hydratase activity"/>
    <property type="evidence" value="ECO:0007669"/>
    <property type="project" value="UniProtKB-EC"/>
</dbReference>
<evidence type="ECO:0000313" key="7">
    <source>
        <dbReference type="Proteomes" id="UP000065151"/>
    </source>
</evidence>
<dbReference type="EMBL" id="CP013747">
    <property type="protein sequence ID" value="ALV39894.1"/>
    <property type="molecule type" value="Genomic_DNA"/>
</dbReference>
<evidence type="ECO:0000313" key="6">
    <source>
        <dbReference type="EMBL" id="ALV39894.1"/>
    </source>
</evidence>
<proteinExistence type="inferred from homology"/>
<accession>A0A0U3GL38</accession>
<comment type="similarity">
    <text evidence="1">Belongs to the enoyl-CoA hydratase/isomerase family.</text>
</comment>
<gene>
    <name evidence="6" type="ORF">AU252_00885</name>
</gene>
<dbReference type="SUPFAM" id="SSF52096">
    <property type="entry name" value="ClpP/crotonase"/>
    <property type="match status" value="1"/>
</dbReference>
<dbReference type="Proteomes" id="UP000065151">
    <property type="component" value="Chromosome"/>
</dbReference>
<evidence type="ECO:0000256" key="4">
    <source>
        <dbReference type="ARBA" id="ARBA00023709"/>
    </source>
</evidence>
<reference evidence="6 7" key="1">
    <citation type="submission" date="2015-12" db="EMBL/GenBank/DDBJ databases">
        <authorList>
            <person name="Shamseldin A."/>
            <person name="Moawad H."/>
            <person name="Abd El-Rahim W.M."/>
            <person name="Sadowsky M.J."/>
        </authorList>
    </citation>
    <scope>NUCLEOTIDE SEQUENCE [LARGE SCALE GENOMIC DNA]</scope>
    <source>
        <strain evidence="6 7">Ar51</strain>
    </source>
</reference>
<dbReference type="InterPro" id="IPR014748">
    <property type="entry name" value="Enoyl-CoA_hydra_C"/>
</dbReference>
<dbReference type="PANTHER" id="PTHR11941">
    <property type="entry name" value="ENOYL-COA HYDRATASE-RELATED"/>
    <property type="match status" value="1"/>
</dbReference>
<dbReference type="RefSeq" id="WP_058929110.1">
    <property type="nucleotide sequence ID" value="NZ_CP013747.1"/>
</dbReference>
<dbReference type="Gene3D" id="1.10.12.10">
    <property type="entry name" value="Lyase 2-enoyl-coa Hydratase, Chain A, domain 2"/>
    <property type="match status" value="1"/>
</dbReference>
<dbReference type="InterPro" id="IPR029045">
    <property type="entry name" value="ClpP/crotonase-like_dom_sf"/>
</dbReference>
<evidence type="ECO:0000256" key="3">
    <source>
        <dbReference type="ARBA" id="ARBA00023239"/>
    </source>
</evidence>
<name>A0A0U3GL38_9MICC</name>
<evidence type="ECO:0000256" key="2">
    <source>
        <dbReference type="ARBA" id="ARBA00012076"/>
    </source>
</evidence>
<dbReference type="Pfam" id="PF00378">
    <property type="entry name" value="ECH_1"/>
    <property type="match status" value="1"/>
</dbReference>
<dbReference type="GO" id="GO:0006635">
    <property type="term" value="P:fatty acid beta-oxidation"/>
    <property type="evidence" value="ECO:0007669"/>
    <property type="project" value="TreeGrafter"/>
</dbReference>
<dbReference type="Gene3D" id="3.90.226.10">
    <property type="entry name" value="2-enoyl-CoA Hydratase, Chain A, domain 1"/>
    <property type="match status" value="1"/>
</dbReference>
<dbReference type="CDD" id="cd06558">
    <property type="entry name" value="crotonase-like"/>
    <property type="match status" value="1"/>
</dbReference>
<evidence type="ECO:0000256" key="5">
    <source>
        <dbReference type="ARBA" id="ARBA00023717"/>
    </source>
</evidence>
<dbReference type="FunFam" id="3.90.226.10:FF:000009">
    <property type="entry name" value="Carnitinyl-CoA dehydratase"/>
    <property type="match status" value="1"/>
</dbReference>
<evidence type="ECO:0000256" key="1">
    <source>
        <dbReference type="ARBA" id="ARBA00005254"/>
    </source>
</evidence>
<sequence>MSIDLTVSDDGIATIVMNRPERMNAFDAEAYKQLSEVWIRVRDDHAIRVAVITGAGEKAFSAGADLKDLVPAPPELHDLWLTQKDQLLNRGLEIWKPVIAAVNGYCLGGGLTMLFATDIRIACHDATFGLSEVKRGVLPGNGATQRVIDNVSYPRAMEMLLTGEPIDASKALEWGLINEVVDRARLMERSLEIARQIAANAPLAVQATKELAVRSRSMDLASGLRLEQVLQRILQTSEDAVEGPKAFAERRPAVFGGR</sequence>
<protein>
    <recommendedName>
        <fullName evidence="2">enoyl-CoA hydratase</fullName>
        <ecNumber evidence="2">4.2.1.17</ecNumber>
    </recommendedName>
</protein>
<dbReference type="STRING" id="121292.AU252_00885"/>
<dbReference type="PANTHER" id="PTHR11941:SF54">
    <property type="entry name" value="ENOYL-COA HYDRATASE, MITOCHONDRIAL"/>
    <property type="match status" value="1"/>
</dbReference>
<comment type="catalytic activity">
    <reaction evidence="5">
        <text>a 4-saturated-(3S)-3-hydroxyacyl-CoA = a (3E)-enoyl-CoA + H2O</text>
        <dbReference type="Rhea" id="RHEA:20724"/>
        <dbReference type="ChEBI" id="CHEBI:15377"/>
        <dbReference type="ChEBI" id="CHEBI:58521"/>
        <dbReference type="ChEBI" id="CHEBI:137480"/>
        <dbReference type="EC" id="4.2.1.17"/>
    </reaction>
</comment>
<dbReference type="EC" id="4.2.1.17" evidence="2"/>
<comment type="catalytic activity">
    <reaction evidence="4">
        <text>a (3S)-3-hydroxyacyl-CoA = a (2E)-enoyl-CoA + H2O</text>
        <dbReference type="Rhea" id="RHEA:16105"/>
        <dbReference type="ChEBI" id="CHEBI:15377"/>
        <dbReference type="ChEBI" id="CHEBI:57318"/>
        <dbReference type="ChEBI" id="CHEBI:58856"/>
        <dbReference type="EC" id="4.2.1.17"/>
    </reaction>
</comment>
<dbReference type="AlphaFoldDB" id="A0A0U3GL38"/>
<dbReference type="KEGG" id="psul:AU252_00885"/>